<dbReference type="AlphaFoldDB" id="A0A1F8F2L8"/>
<reference evidence="2 3" key="1">
    <citation type="journal article" date="2016" name="Nat. Commun.">
        <title>Thousands of microbial genomes shed light on interconnected biogeochemical processes in an aquifer system.</title>
        <authorList>
            <person name="Anantharaman K."/>
            <person name="Brown C.T."/>
            <person name="Hug L.A."/>
            <person name="Sharon I."/>
            <person name="Castelle C.J."/>
            <person name="Probst A.J."/>
            <person name="Thomas B.C."/>
            <person name="Singh A."/>
            <person name="Wilkins M.J."/>
            <person name="Karaoz U."/>
            <person name="Brodie E.L."/>
            <person name="Williams K.H."/>
            <person name="Hubbard S.S."/>
            <person name="Banfield J.F."/>
        </authorList>
    </citation>
    <scope>NUCLEOTIDE SEQUENCE [LARGE SCALE GENOMIC DNA]</scope>
</reference>
<evidence type="ECO:0000313" key="2">
    <source>
        <dbReference type="EMBL" id="OGN07375.1"/>
    </source>
</evidence>
<comment type="caution">
    <text evidence="2">The sequence shown here is derived from an EMBL/GenBank/DDBJ whole genome shotgun (WGS) entry which is preliminary data.</text>
</comment>
<accession>A0A1F8F2L8</accession>
<evidence type="ECO:0000259" key="1">
    <source>
        <dbReference type="Pfam" id="PF01936"/>
    </source>
</evidence>
<dbReference type="InterPro" id="IPR021139">
    <property type="entry name" value="NYN"/>
</dbReference>
<feature type="domain" description="NYN" evidence="1">
    <location>
        <begin position="48"/>
        <end position="203"/>
    </location>
</feature>
<dbReference type="Gene3D" id="3.40.50.1010">
    <property type="entry name" value="5'-nuclease"/>
    <property type="match status" value="1"/>
</dbReference>
<dbReference type="Pfam" id="PF01936">
    <property type="entry name" value="NYN"/>
    <property type="match status" value="1"/>
</dbReference>
<name>A0A1F8F2L8_9BACT</name>
<gene>
    <name evidence="2" type="ORF">A3B86_01330</name>
</gene>
<organism evidence="2 3">
    <name type="scientific">Candidatus Yanofskybacteria bacterium RIFCSPHIGHO2_02_FULL_38_22b</name>
    <dbReference type="NCBI Taxonomy" id="1802673"/>
    <lineage>
        <taxon>Bacteria</taxon>
        <taxon>Candidatus Yanofskyibacteriota</taxon>
    </lineage>
</organism>
<dbReference type="Proteomes" id="UP000176834">
    <property type="component" value="Unassembled WGS sequence"/>
</dbReference>
<sequence>MDLQEFKKQQIKEQLGIREDFGIIHAFVDFANVNHWFEYDDQNINGEPLPLDQRLSIDLQKLHDFINLFSKDIRFYYGHDPTKSGSIGFHRASKYVFGQSRVFTKPIQKIKHYLNPAELAATTGLVNLDKLGSYIIIPKSNFDVEITLDAIRLDERYNTFCLLSGDADFAPLLRYLKGSGKKTILIKGGYIQDVLKQASDVVINAQDIKQYIAMEKQKPGS</sequence>
<dbReference type="GO" id="GO:0004540">
    <property type="term" value="F:RNA nuclease activity"/>
    <property type="evidence" value="ECO:0007669"/>
    <property type="project" value="InterPro"/>
</dbReference>
<proteinExistence type="predicted"/>
<evidence type="ECO:0000313" key="3">
    <source>
        <dbReference type="Proteomes" id="UP000176834"/>
    </source>
</evidence>
<dbReference type="EMBL" id="MGJN01000007">
    <property type="protein sequence ID" value="OGN07375.1"/>
    <property type="molecule type" value="Genomic_DNA"/>
</dbReference>
<protein>
    <recommendedName>
        <fullName evidence="1">NYN domain-containing protein</fullName>
    </recommendedName>
</protein>